<dbReference type="RefSeq" id="WP_184213884.1">
    <property type="nucleotide sequence ID" value="NZ_JACHIP010000001.1"/>
</dbReference>
<organism evidence="1 2">
    <name type="scientific">Granulicella aggregans</name>
    <dbReference type="NCBI Taxonomy" id="474949"/>
    <lineage>
        <taxon>Bacteria</taxon>
        <taxon>Pseudomonadati</taxon>
        <taxon>Acidobacteriota</taxon>
        <taxon>Terriglobia</taxon>
        <taxon>Terriglobales</taxon>
        <taxon>Acidobacteriaceae</taxon>
        <taxon>Granulicella</taxon>
    </lineage>
</organism>
<dbReference type="Gene3D" id="2.60.40.420">
    <property type="entry name" value="Cupredoxins - blue copper proteins"/>
    <property type="match status" value="1"/>
</dbReference>
<dbReference type="AlphaFoldDB" id="A0A7W7ZAA7"/>
<dbReference type="SUPFAM" id="SSF49464">
    <property type="entry name" value="Carboxypeptidase regulatory domain-like"/>
    <property type="match status" value="1"/>
</dbReference>
<dbReference type="InterPro" id="IPR008969">
    <property type="entry name" value="CarboxyPept-like_regulatory"/>
</dbReference>
<dbReference type="EMBL" id="JACHIP010000001">
    <property type="protein sequence ID" value="MBB5056213.1"/>
    <property type="molecule type" value="Genomic_DNA"/>
</dbReference>
<reference evidence="1 2" key="1">
    <citation type="submission" date="2020-08" db="EMBL/GenBank/DDBJ databases">
        <title>Genomic Encyclopedia of Type Strains, Phase IV (KMG-V): Genome sequencing to study the core and pangenomes of soil and plant-associated prokaryotes.</title>
        <authorList>
            <person name="Whitman W."/>
        </authorList>
    </citation>
    <scope>NUCLEOTIDE SEQUENCE [LARGE SCALE GENOMIC DNA]</scope>
    <source>
        <strain evidence="1 2">M8UP14</strain>
    </source>
</reference>
<dbReference type="Proteomes" id="UP000540989">
    <property type="component" value="Unassembled WGS sequence"/>
</dbReference>
<proteinExistence type="predicted"/>
<dbReference type="PROSITE" id="PS51257">
    <property type="entry name" value="PROKAR_LIPOPROTEIN"/>
    <property type="match status" value="1"/>
</dbReference>
<dbReference type="Pfam" id="PF13620">
    <property type="entry name" value="CarboxypepD_reg"/>
    <property type="match status" value="1"/>
</dbReference>
<sequence length="264" mass="27594">MKQHGIFVAAVVVALGVAGCKAKPTDEGSAKQPTMAQVPAATPLSAGEIGSIDGTVKFTGKAPAPVKIDMTMDPACGMSAGGDNNMSEQYAVHNGDLANVFIYVKSGPPAAFSMPAGSGPAVVMDQKGCRYTPHVIGLMKGGSVEFRNSDITMHNIHTMPTAPGSASIDISQSPKGESQTKQFNQVETMIPVRCNNHPWMNAFINVSETPFYAVTDADGKFSLKGLPAGEYTLAAVHEKLGEQTMKVTVKALGTADAKFTFAAK</sequence>
<comment type="caution">
    <text evidence="1">The sequence shown here is derived from an EMBL/GenBank/DDBJ whole genome shotgun (WGS) entry which is preliminary data.</text>
</comment>
<dbReference type="SUPFAM" id="SSF49503">
    <property type="entry name" value="Cupredoxins"/>
    <property type="match status" value="1"/>
</dbReference>
<evidence type="ECO:0000313" key="2">
    <source>
        <dbReference type="Proteomes" id="UP000540989"/>
    </source>
</evidence>
<protein>
    <submittedName>
        <fullName evidence="1">Plastocyanin</fullName>
    </submittedName>
</protein>
<name>A0A7W7ZAA7_9BACT</name>
<accession>A0A7W7ZAA7</accession>
<keyword evidence="2" id="KW-1185">Reference proteome</keyword>
<gene>
    <name evidence="1" type="ORF">HDF16_000882</name>
</gene>
<dbReference type="InterPro" id="IPR008972">
    <property type="entry name" value="Cupredoxin"/>
</dbReference>
<evidence type="ECO:0000313" key="1">
    <source>
        <dbReference type="EMBL" id="MBB5056213.1"/>
    </source>
</evidence>